<keyword evidence="2" id="KW-1185">Reference proteome</keyword>
<gene>
    <name evidence="1" type="ORF">G6F50_018634</name>
</gene>
<name>A0A9P7BZ04_9FUNG</name>
<dbReference type="EMBL" id="JAANIU010021537">
    <property type="protein sequence ID" value="KAG1523149.1"/>
    <property type="molecule type" value="Genomic_DNA"/>
</dbReference>
<dbReference type="AlphaFoldDB" id="A0A9P7BZ04"/>
<dbReference type="Proteomes" id="UP000740926">
    <property type="component" value="Unassembled WGS sequence"/>
</dbReference>
<sequence length="85" mass="9346">MRSTSVSSERVIIQQECGSSCEPNALRIARTFLINSLVPVTAPATRSLWPPTYFVSEYTHKSTPCSAGFWKMGPSSVLSHTEIGR</sequence>
<evidence type="ECO:0000313" key="1">
    <source>
        <dbReference type="EMBL" id="KAG1523149.1"/>
    </source>
</evidence>
<accession>A0A9P7BZ04</accession>
<protein>
    <submittedName>
        <fullName evidence="1">Uncharacterized protein</fullName>
    </submittedName>
</protein>
<reference evidence="1 2" key="1">
    <citation type="journal article" date="2020" name="Microb. Genom.">
        <title>Genetic diversity of clinical and environmental Mucorales isolates obtained from an investigation of mucormycosis cases among solid organ transplant recipients.</title>
        <authorList>
            <person name="Nguyen M.H."/>
            <person name="Kaul D."/>
            <person name="Muto C."/>
            <person name="Cheng S.J."/>
            <person name="Richter R.A."/>
            <person name="Bruno V.M."/>
            <person name="Liu G."/>
            <person name="Beyhan S."/>
            <person name="Sundermann A.J."/>
            <person name="Mounaud S."/>
            <person name="Pasculle A.W."/>
            <person name="Nierman W.C."/>
            <person name="Driscoll E."/>
            <person name="Cumbie R."/>
            <person name="Clancy C.J."/>
            <person name="Dupont C.L."/>
        </authorList>
    </citation>
    <scope>NUCLEOTIDE SEQUENCE [LARGE SCALE GENOMIC DNA]</scope>
    <source>
        <strain evidence="1 2">GL24</strain>
    </source>
</reference>
<evidence type="ECO:0000313" key="2">
    <source>
        <dbReference type="Proteomes" id="UP000740926"/>
    </source>
</evidence>
<proteinExistence type="predicted"/>
<organism evidence="1 2">
    <name type="scientific">Rhizopus delemar</name>
    <dbReference type="NCBI Taxonomy" id="936053"/>
    <lineage>
        <taxon>Eukaryota</taxon>
        <taxon>Fungi</taxon>
        <taxon>Fungi incertae sedis</taxon>
        <taxon>Mucoromycota</taxon>
        <taxon>Mucoromycotina</taxon>
        <taxon>Mucoromycetes</taxon>
        <taxon>Mucorales</taxon>
        <taxon>Mucorineae</taxon>
        <taxon>Rhizopodaceae</taxon>
        <taxon>Rhizopus</taxon>
    </lineage>
</organism>
<comment type="caution">
    <text evidence="1">The sequence shown here is derived from an EMBL/GenBank/DDBJ whole genome shotgun (WGS) entry which is preliminary data.</text>
</comment>